<dbReference type="Proteomes" id="UP001293718">
    <property type="component" value="Unassembled WGS sequence"/>
</dbReference>
<keyword evidence="2" id="KW-1185">Reference proteome</keyword>
<dbReference type="Pfam" id="PF11225">
    <property type="entry name" value="DUF3024"/>
    <property type="match status" value="1"/>
</dbReference>
<gene>
    <name evidence="1" type="ORF">SM757_30895</name>
</gene>
<sequence length="118" mass="13548">MNAAAFDEEVAPARNRVVELDGARIRRAIRSRKRYRYVQPRVQREGLGWLVISPNCSRNVDPDGGEIPVAWLLPANLGCWLLHKRDHEQGCWVLKTAGVTLMQALQELCEDPLREFWP</sequence>
<organism evidence="1 2">
    <name type="scientific">Azohydromonas lata</name>
    <dbReference type="NCBI Taxonomy" id="45677"/>
    <lineage>
        <taxon>Bacteria</taxon>
        <taxon>Pseudomonadati</taxon>
        <taxon>Pseudomonadota</taxon>
        <taxon>Betaproteobacteria</taxon>
        <taxon>Burkholderiales</taxon>
        <taxon>Sphaerotilaceae</taxon>
        <taxon>Azohydromonas</taxon>
    </lineage>
</organism>
<evidence type="ECO:0000313" key="2">
    <source>
        <dbReference type="Proteomes" id="UP001293718"/>
    </source>
</evidence>
<proteinExistence type="predicted"/>
<protein>
    <recommendedName>
        <fullName evidence="3">DUF3024 domain-containing protein</fullName>
    </recommendedName>
</protein>
<evidence type="ECO:0000313" key="1">
    <source>
        <dbReference type="EMBL" id="MDZ5460992.1"/>
    </source>
</evidence>
<accession>A0ABU5IQ17</accession>
<comment type="caution">
    <text evidence="1">The sequence shown here is derived from an EMBL/GenBank/DDBJ whole genome shotgun (WGS) entry which is preliminary data.</text>
</comment>
<dbReference type="RefSeq" id="WP_322468282.1">
    <property type="nucleotide sequence ID" value="NZ_JAXOJX010000091.1"/>
</dbReference>
<evidence type="ECO:0008006" key="3">
    <source>
        <dbReference type="Google" id="ProtNLM"/>
    </source>
</evidence>
<reference evidence="1 2" key="1">
    <citation type="submission" date="2023-11" db="EMBL/GenBank/DDBJ databases">
        <title>Draft genome of Azohydromonas lata strain H1 (DSM1123), a polyhydroxyalkanoate producer.</title>
        <authorList>
            <person name="Traversa D."/>
            <person name="D'Addabbo P."/>
            <person name="Pazzani C."/>
            <person name="Manzari C."/>
            <person name="Chiara M."/>
            <person name="Scrascia M."/>
        </authorList>
    </citation>
    <scope>NUCLEOTIDE SEQUENCE [LARGE SCALE GENOMIC DNA]</scope>
    <source>
        <strain evidence="1 2">H1</strain>
    </source>
</reference>
<name>A0ABU5IQ17_9BURK</name>
<dbReference type="InterPro" id="IPR021388">
    <property type="entry name" value="DUF3024"/>
</dbReference>
<dbReference type="EMBL" id="JAXOJX010000091">
    <property type="protein sequence ID" value="MDZ5460992.1"/>
    <property type="molecule type" value="Genomic_DNA"/>
</dbReference>